<feature type="compositionally biased region" description="Low complexity" evidence="1">
    <location>
        <begin position="1"/>
        <end position="15"/>
    </location>
</feature>
<accession>A0A6A6K3R8</accession>
<dbReference type="AlphaFoldDB" id="A0A6A6K3R8"/>
<keyword evidence="3" id="KW-1185">Reference proteome</keyword>
<proteinExistence type="predicted"/>
<organism evidence="2 3">
    <name type="scientific">Hevea brasiliensis</name>
    <name type="common">Para rubber tree</name>
    <name type="synonym">Siphonia brasiliensis</name>
    <dbReference type="NCBI Taxonomy" id="3981"/>
    <lineage>
        <taxon>Eukaryota</taxon>
        <taxon>Viridiplantae</taxon>
        <taxon>Streptophyta</taxon>
        <taxon>Embryophyta</taxon>
        <taxon>Tracheophyta</taxon>
        <taxon>Spermatophyta</taxon>
        <taxon>Magnoliopsida</taxon>
        <taxon>eudicotyledons</taxon>
        <taxon>Gunneridae</taxon>
        <taxon>Pentapetalae</taxon>
        <taxon>rosids</taxon>
        <taxon>fabids</taxon>
        <taxon>Malpighiales</taxon>
        <taxon>Euphorbiaceae</taxon>
        <taxon>Crotonoideae</taxon>
        <taxon>Micrandreae</taxon>
        <taxon>Hevea</taxon>
    </lineage>
</organism>
<feature type="compositionally biased region" description="Polar residues" evidence="1">
    <location>
        <begin position="37"/>
        <end position="56"/>
    </location>
</feature>
<feature type="compositionally biased region" description="Polar residues" evidence="1">
    <location>
        <begin position="63"/>
        <end position="73"/>
    </location>
</feature>
<name>A0A6A6K3R8_HEVBR</name>
<reference evidence="2 3" key="1">
    <citation type="journal article" date="2020" name="Mol. Plant">
        <title>The Chromosome-Based Rubber Tree Genome Provides New Insights into Spurge Genome Evolution and Rubber Biosynthesis.</title>
        <authorList>
            <person name="Liu J."/>
            <person name="Shi C."/>
            <person name="Shi C.C."/>
            <person name="Li W."/>
            <person name="Zhang Q.J."/>
            <person name="Zhang Y."/>
            <person name="Li K."/>
            <person name="Lu H.F."/>
            <person name="Shi C."/>
            <person name="Zhu S.T."/>
            <person name="Xiao Z.Y."/>
            <person name="Nan H."/>
            <person name="Yue Y."/>
            <person name="Zhu X.G."/>
            <person name="Wu Y."/>
            <person name="Hong X.N."/>
            <person name="Fan G.Y."/>
            <person name="Tong Y."/>
            <person name="Zhang D."/>
            <person name="Mao C.L."/>
            <person name="Liu Y.L."/>
            <person name="Hao S.J."/>
            <person name="Liu W.Q."/>
            <person name="Lv M.Q."/>
            <person name="Zhang H.B."/>
            <person name="Liu Y."/>
            <person name="Hu-Tang G.R."/>
            <person name="Wang J.P."/>
            <person name="Wang J.H."/>
            <person name="Sun Y.H."/>
            <person name="Ni S.B."/>
            <person name="Chen W.B."/>
            <person name="Zhang X.C."/>
            <person name="Jiao Y.N."/>
            <person name="Eichler E.E."/>
            <person name="Li G.H."/>
            <person name="Liu X."/>
            <person name="Gao L.Z."/>
        </authorList>
    </citation>
    <scope>NUCLEOTIDE SEQUENCE [LARGE SCALE GENOMIC DNA]</scope>
    <source>
        <strain evidence="3">cv. GT1</strain>
        <tissue evidence="2">Leaf</tissue>
    </source>
</reference>
<feature type="compositionally biased region" description="Basic and acidic residues" evidence="1">
    <location>
        <begin position="18"/>
        <end position="30"/>
    </location>
</feature>
<dbReference type="PANTHER" id="PTHR33673">
    <property type="entry name" value="SUPPRESSOR SRP40-LIKE PROTEIN"/>
    <property type="match status" value="1"/>
</dbReference>
<protein>
    <submittedName>
        <fullName evidence="2">Uncharacterized protein</fullName>
    </submittedName>
</protein>
<evidence type="ECO:0000313" key="2">
    <source>
        <dbReference type="EMBL" id="KAF2282716.1"/>
    </source>
</evidence>
<feature type="region of interest" description="Disordered" evidence="1">
    <location>
        <begin position="1"/>
        <end position="73"/>
    </location>
</feature>
<evidence type="ECO:0000313" key="3">
    <source>
        <dbReference type="Proteomes" id="UP000467840"/>
    </source>
</evidence>
<sequence length="256" mass="27373">MSSSSSSSESSIDSSYVGKDESNLKSKEVSAPEVSGHNPSSSAMNPQNLISMQSSGGYDPNRIPSSIFASKPSTPMEWSVASNESLFSIHMGNNSFSKDNAFMLYKSGELPNLEDTNNLPPSQLPIIVAQTFEKKIEDMNEDSKVTEEKLVESAKVEPEFPANSTKAVPEETQKNISQEKATSADDLRNSSSSTQSFQFPVLEANAAGGGSVKVAIGKSPSKKQPKQESQPQTPGTPPKPNGRSWFSCFSCCSVGS</sequence>
<gene>
    <name evidence="2" type="ORF">GH714_043692</name>
</gene>
<dbReference type="Proteomes" id="UP000467840">
    <property type="component" value="Unassembled WGS sequence"/>
</dbReference>
<feature type="region of interest" description="Disordered" evidence="1">
    <location>
        <begin position="139"/>
        <end position="196"/>
    </location>
</feature>
<evidence type="ECO:0000256" key="1">
    <source>
        <dbReference type="SAM" id="MobiDB-lite"/>
    </source>
</evidence>
<feature type="region of interest" description="Disordered" evidence="1">
    <location>
        <begin position="208"/>
        <end position="244"/>
    </location>
</feature>
<dbReference type="PANTHER" id="PTHR33673:SF36">
    <property type="entry name" value="MYB-LIKE PROTEIN Q"/>
    <property type="match status" value="1"/>
</dbReference>
<dbReference type="EMBL" id="JAAGAX010000070">
    <property type="protein sequence ID" value="KAF2282716.1"/>
    <property type="molecule type" value="Genomic_DNA"/>
</dbReference>
<feature type="compositionally biased region" description="Basic and acidic residues" evidence="1">
    <location>
        <begin position="139"/>
        <end position="158"/>
    </location>
</feature>
<comment type="caution">
    <text evidence="2">The sequence shown here is derived from an EMBL/GenBank/DDBJ whole genome shotgun (WGS) entry which is preliminary data.</text>
</comment>